<dbReference type="PROSITE" id="PS50600">
    <property type="entry name" value="ULP_PROTEASE"/>
    <property type="match status" value="1"/>
</dbReference>
<keyword evidence="7" id="KW-1185">Reference proteome</keyword>
<accession>A0AAN9EHT8</accession>
<dbReference type="Gene3D" id="3.40.970.10">
    <property type="entry name" value="Ribonuclease H1, N-terminal domain"/>
    <property type="match status" value="1"/>
</dbReference>
<dbReference type="SUPFAM" id="SSF55658">
    <property type="entry name" value="L9 N-domain-like"/>
    <property type="match status" value="1"/>
</dbReference>
<organism evidence="6 7">
    <name type="scientific">Crotalaria pallida</name>
    <name type="common">Smooth rattlebox</name>
    <name type="synonym">Crotalaria striata</name>
    <dbReference type="NCBI Taxonomy" id="3830"/>
    <lineage>
        <taxon>Eukaryota</taxon>
        <taxon>Viridiplantae</taxon>
        <taxon>Streptophyta</taxon>
        <taxon>Embryophyta</taxon>
        <taxon>Tracheophyta</taxon>
        <taxon>Spermatophyta</taxon>
        <taxon>Magnoliopsida</taxon>
        <taxon>eudicotyledons</taxon>
        <taxon>Gunneridae</taxon>
        <taxon>Pentapetalae</taxon>
        <taxon>rosids</taxon>
        <taxon>fabids</taxon>
        <taxon>Fabales</taxon>
        <taxon>Fabaceae</taxon>
        <taxon>Papilionoideae</taxon>
        <taxon>50 kb inversion clade</taxon>
        <taxon>genistoids sensu lato</taxon>
        <taxon>core genistoids</taxon>
        <taxon>Crotalarieae</taxon>
        <taxon>Crotalaria</taxon>
    </lineage>
</organism>
<dbReference type="InterPro" id="IPR009027">
    <property type="entry name" value="Ribosomal_bL9/RNase_H1_N"/>
</dbReference>
<dbReference type="InterPro" id="IPR038765">
    <property type="entry name" value="Papain-like_cys_pep_sf"/>
</dbReference>
<evidence type="ECO:0000256" key="3">
    <source>
        <dbReference type="ARBA" id="ARBA00022801"/>
    </source>
</evidence>
<keyword evidence="2" id="KW-0645">Protease</keyword>
<evidence type="ECO:0000256" key="4">
    <source>
        <dbReference type="SAM" id="MobiDB-lite"/>
    </source>
</evidence>
<name>A0AAN9EHT8_CROPI</name>
<dbReference type="Gene3D" id="3.40.395.10">
    <property type="entry name" value="Adenoviral Proteinase, Chain A"/>
    <property type="match status" value="1"/>
</dbReference>
<protein>
    <recommendedName>
        <fullName evidence="5">Ubiquitin-like protease family profile domain-containing protein</fullName>
    </recommendedName>
</protein>
<evidence type="ECO:0000259" key="5">
    <source>
        <dbReference type="PROSITE" id="PS50600"/>
    </source>
</evidence>
<dbReference type="Pfam" id="PF01693">
    <property type="entry name" value="Cauli_VI"/>
    <property type="match status" value="1"/>
</dbReference>
<dbReference type="InterPro" id="IPR037056">
    <property type="entry name" value="RNase_H1_N_sf"/>
</dbReference>
<feature type="compositionally biased region" description="Polar residues" evidence="4">
    <location>
        <begin position="386"/>
        <end position="398"/>
    </location>
</feature>
<dbReference type="AlphaFoldDB" id="A0AAN9EHT8"/>
<dbReference type="EMBL" id="JAYWIO010000006">
    <property type="protein sequence ID" value="KAK7257488.1"/>
    <property type="molecule type" value="Genomic_DNA"/>
</dbReference>
<evidence type="ECO:0000256" key="1">
    <source>
        <dbReference type="ARBA" id="ARBA00005234"/>
    </source>
</evidence>
<dbReference type="GO" id="GO:0006508">
    <property type="term" value="P:proteolysis"/>
    <property type="evidence" value="ECO:0007669"/>
    <property type="project" value="UniProtKB-KW"/>
</dbReference>
<feature type="region of interest" description="Disordered" evidence="4">
    <location>
        <begin position="72"/>
        <end position="93"/>
    </location>
</feature>
<dbReference type="Proteomes" id="UP001372338">
    <property type="component" value="Unassembled WGS sequence"/>
</dbReference>
<dbReference type="SUPFAM" id="SSF54001">
    <property type="entry name" value="Cysteine proteinases"/>
    <property type="match status" value="1"/>
</dbReference>
<dbReference type="GO" id="GO:0008234">
    <property type="term" value="F:cysteine-type peptidase activity"/>
    <property type="evidence" value="ECO:0007669"/>
    <property type="project" value="InterPro"/>
</dbReference>
<proteinExistence type="inferred from homology"/>
<feature type="domain" description="Ubiquitin-like protease family profile" evidence="5">
    <location>
        <begin position="452"/>
        <end position="630"/>
    </location>
</feature>
<reference evidence="6 7" key="1">
    <citation type="submission" date="2024-01" db="EMBL/GenBank/DDBJ databases">
        <title>The genomes of 5 underutilized Papilionoideae crops provide insights into root nodulation and disease resistanc.</title>
        <authorList>
            <person name="Yuan L."/>
        </authorList>
    </citation>
    <scope>NUCLEOTIDE SEQUENCE [LARGE SCALE GENOMIC DNA]</scope>
    <source>
        <strain evidence="6">ZHUSHIDOU_FW_LH</strain>
        <tissue evidence="6">Leaf</tissue>
    </source>
</reference>
<comment type="similarity">
    <text evidence="1">Belongs to the peptidase C48 family.</text>
</comment>
<sequence>MPKGYVVFRGRHPGVYYDWDSCNEQVHGFSGASFRSFSSGREAEFAWENKLRQAQERSYRCYASRGIDSPNISVEPAPTPTIVSPSPTAGSPSTGTNFMARGDRFLEGVILGSGVTMIFGCNRNTTEVRMDSEEEKTHLMGNFKGANEVDGSDDCMKERGELLRSVDEITRSIVGEIESSIISGGREEDKERNQCKLDQLISLVKTIENEQESMKASMKVIEYLLYTKNGGSPERTHVVALDNENPVPTNLHKDKGKQIDNDCTLNERKKGVLIHEISNKLEHVGDEYNPDITFTLSDAEEDNVIIDESLSTPRPEKMQKTQFTAAELGKVQKTKQWDDLFGCNMLGSNDMYNPTEETPKKEVSAAKKRGRPSGSTSGKPKAPKSRLNSSYTRTSTLATLDKPKGHVFPPGVRGLFKPRPEFDLTWAEMRMALHMFNKDLDPREVLVKIGDESAKRRDLESFLPNNLIDEKIITLVCRKLTWIQAGAATITNWILPPSFSLAALDDTPYETIVEEHAKPWMPFAYPLKVIYVPLLEGNVHWYLMVIDFYTKKVYKMDSFDSPHALSRKHAAMKRVCKLLEKIIASPEYAAEMFKTPHDFSSWEFKEVQGIPNMGNCKNSGVWLLDWLEMGDAFQTNIIGVLEEDKTRMQTAMKLVLGHYNEMKPTAESKTRTTWTNLPF</sequence>
<feature type="region of interest" description="Disordered" evidence="4">
    <location>
        <begin position="349"/>
        <end position="398"/>
    </location>
</feature>
<dbReference type="Pfam" id="PF02902">
    <property type="entry name" value="Peptidase_C48"/>
    <property type="match status" value="1"/>
</dbReference>
<evidence type="ECO:0000313" key="7">
    <source>
        <dbReference type="Proteomes" id="UP001372338"/>
    </source>
</evidence>
<comment type="caution">
    <text evidence="6">The sequence shown here is derived from an EMBL/GenBank/DDBJ whole genome shotgun (WGS) entry which is preliminary data.</text>
</comment>
<dbReference type="InterPro" id="IPR011320">
    <property type="entry name" value="RNase_H1_N"/>
</dbReference>
<dbReference type="InterPro" id="IPR003653">
    <property type="entry name" value="Peptidase_C48_C"/>
</dbReference>
<gene>
    <name evidence="6" type="ORF">RIF29_31507</name>
</gene>
<keyword evidence="3" id="KW-0378">Hydrolase</keyword>
<evidence type="ECO:0000256" key="2">
    <source>
        <dbReference type="ARBA" id="ARBA00022670"/>
    </source>
</evidence>
<feature type="compositionally biased region" description="Low complexity" evidence="4">
    <location>
        <begin position="84"/>
        <end position="93"/>
    </location>
</feature>
<evidence type="ECO:0000313" key="6">
    <source>
        <dbReference type="EMBL" id="KAK7257488.1"/>
    </source>
</evidence>